<proteinExistence type="predicted"/>
<organism evidence="1 2">
    <name type="scientific">Dyadobacter chenwenxiniae</name>
    <dbReference type="NCBI Taxonomy" id="2906456"/>
    <lineage>
        <taxon>Bacteria</taxon>
        <taxon>Pseudomonadati</taxon>
        <taxon>Bacteroidota</taxon>
        <taxon>Cytophagia</taxon>
        <taxon>Cytophagales</taxon>
        <taxon>Spirosomataceae</taxon>
        <taxon>Dyadobacter</taxon>
    </lineage>
</organism>
<evidence type="ECO:0000313" key="2">
    <source>
        <dbReference type="Proteomes" id="UP001139000"/>
    </source>
</evidence>
<accession>A0A9X1PLR8</accession>
<dbReference type="AlphaFoldDB" id="A0A9X1PLR8"/>
<dbReference type="EMBL" id="JAJTTC010000001">
    <property type="protein sequence ID" value="MCF0061863.1"/>
    <property type="molecule type" value="Genomic_DNA"/>
</dbReference>
<protein>
    <submittedName>
        <fullName evidence="1">Uncharacterized protein</fullName>
    </submittedName>
</protein>
<gene>
    <name evidence="1" type="ORF">LXM26_10190</name>
</gene>
<evidence type="ECO:0000313" key="1">
    <source>
        <dbReference type="EMBL" id="MCF0061863.1"/>
    </source>
</evidence>
<reference evidence="1" key="1">
    <citation type="submission" date="2021-12" db="EMBL/GenBank/DDBJ databases">
        <title>Novel species in genus Dyadobacter.</title>
        <authorList>
            <person name="Ma C."/>
        </authorList>
    </citation>
    <scope>NUCLEOTIDE SEQUENCE</scope>
    <source>
        <strain evidence="1">LJ419</strain>
    </source>
</reference>
<comment type="caution">
    <text evidence="1">The sequence shown here is derived from an EMBL/GenBank/DDBJ whole genome shotgun (WGS) entry which is preliminary data.</text>
</comment>
<dbReference type="Proteomes" id="UP001139000">
    <property type="component" value="Unassembled WGS sequence"/>
</dbReference>
<name>A0A9X1PLR8_9BACT</name>
<sequence>MNTKTHSIESPDSMREAYGEQVQQLFEVNIPAEMVEHLWEIYSGFQSFDQETGFNPRKLNIFYTFRDLLLFCQRIESMKAA</sequence>
<keyword evidence="2" id="KW-1185">Reference proteome</keyword>
<dbReference type="RefSeq" id="WP_234655117.1">
    <property type="nucleotide sequence ID" value="NZ_CP094997.1"/>
</dbReference>